<dbReference type="Proteomes" id="UP000004986">
    <property type="component" value="Unassembled WGS sequence"/>
</dbReference>
<evidence type="ECO:0000256" key="5">
    <source>
        <dbReference type="ARBA" id="ARBA00023315"/>
    </source>
</evidence>
<organism evidence="13 14">
    <name type="scientific">Pseudomonas syringae pv. pisi str. 1704B</name>
    <dbReference type="NCBI Taxonomy" id="629263"/>
    <lineage>
        <taxon>Bacteria</taxon>
        <taxon>Pseudomonadati</taxon>
        <taxon>Pseudomonadota</taxon>
        <taxon>Gammaproteobacteria</taxon>
        <taxon>Pseudomonadales</taxon>
        <taxon>Pseudomonadaceae</taxon>
        <taxon>Pseudomonas</taxon>
        <taxon>Pseudomonas syringae</taxon>
    </lineage>
</organism>
<evidence type="ECO:0000256" key="6">
    <source>
        <dbReference type="ARBA" id="ARBA00038095"/>
    </source>
</evidence>
<dbReference type="SMART" id="SM00563">
    <property type="entry name" value="PlsC"/>
    <property type="match status" value="1"/>
</dbReference>
<dbReference type="HOGENOM" id="CLU_527711_0_0_6"/>
<evidence type="ECO:0000256" key="1">
    <source>
        <dbReference type="ARBA" id="ARBA00005189"/>
    </source>
</evidence>
<feature type="transmembrane region" description="Helical" evidence="11">
    <location>
        <begin position="262"/>
        <end position="282"/>
    </location>
</feature>
<keyword evidence="11" id="KW-1133">Transmembrane helix</keyword>
<keyword evidence="11" id="KW-0472">Membrane</keyword>
<evidence type="ECO:0000259" key="12">
    <source>
        <dbReference type="SMART" id="SM00563"/>
    </source>
</evidence>
<dbReference type="PATRIC" id="fig|629263.4.peg.3237"/>
<dbReference type="PANTHER" id="PTHR37323">
    <property type="entry name" value="GCN5-RELATED N-ACETYLTRANSFERASE"/>
    <property type="match status" value="1"/>
</dbReference>
<evidence type="ECO:0000256" key="10">
    <source>
        <dbReference type="ARBA" id="ARBA00047785"/>
    </source>
</evidence>
<name>F3GBQ0_PSESJ</name>
<keyword evidence="3" id="KW-0808">Transferase</keyword>
<evidence type="ECO:0000256" key="2">
    <source>
        <dbReference type="ARBA" id="ARBA00022516"/>
    </source>
</evidence>
<dbReference type="GO" id="GO:0006629">
    <property type="term" value="P:lipid metabolic process"/>
    <property type="evidence" value="ECO:0007669"/>
    <property type="project" value="UniProtKB-KW"/>
</dbReference>
<evidence type="ECO:0000256" key="8">
    <source>
        <dbReference type="ARBA" id="ARBA00039866"/>
    </source>
</evidence>
<dbReference type="EMBL" id="AEAI01000982">
    <property type="protein sequence ID" value="EGH44500.1"/>
    <property type="molecule type" value="Genomic_DNA"/>
</dbReference>
<dbReference type="InterPro" id="IPR052351">
    <property type="entry name" value="Ornithine_N-alpha-AT"/>
</dbReference>
<evidence type="ECO:0000256" key="7">
    <source>
        <dbReference type="ARBA" id="ARBA00039058"/>
    </source>
</evidence>
<dbReference type="AlphaFoldDB" id="F3GBQ0"/>
<keyword evidence="14" id="KW-1185">Reference proteome</keyword>
<evidence type="ECO:0000313" key="14">
    <source>
        <dbReference type="Proteomes" id="UP000004986"/>
    </source>
</evidence>
<evidence type="ECO:0000313" key="13">
    <source>
        <dbReference type="EMBL" id="EGH44500.1"/>
    </source>
</evidence>
<proteinExistence type="inferred from homology"/>
<dbReference type="SUPFAM" id="SSF55729">
    <property type="entry name" value="Acyl-CoA N-acyltransferases (Nat)"/>
    <property type="match status" value="1"/>
</dbReference>
<dbReference type="Pfam" id="PF01553">
    <property type="entry name" value="Acyltransferase"/>
    <property type="match status" value="1"/>
</dbReference>
<dbReference type="CDD" id="cd07989">
    <property type="entry name" value="LPLAT_AGPAT-like"/>
    <property type="match status" value="1"/>
</dbReference>
<dbReference type="InterPro" id="IPR002123">
    <property type="entry name" value="Plipid/glycerol_acylTrfase"/>
</dbReference>
<comment type="function">
    <text evidence="9">Catalyzes the first step in the biosynthesis of ornithine lipids, which are phosphorus-free membrane lipids. Catalyzes the 3-hydroxyacyl-acyl carrier protein-dependent acylation of ornithine to form lyso-ornithine lipid (LOL).</text>
</comment>
<reference evidence="13 14" key="1">
    <citation type="journal article" date="2011" name="PLoS Pathog.">
        <title>Dynamic evolution of pathogenicity revealed by sequencing and comparative genomics of 19 Pseudomonas syringae isolates.</title>
        <authorList>
            <person name="Baltrus D.A."/>
            <person name="Nishimura M.T."/>
            <person name="Romanchuk A."/>
            <person name="Chang J.H."/>
            <person name="Mukhtar M.S."/>
            <person name="Cherkis K."/>
            <person name="Roach J."/>
            <person name="Grant S.R."/>
            <person name="Jones C.D."/>
            <person name="Dangl J.L."/>
        </authorList>
    </citation>
    <scope>NUCLEOTIDE SEQUENCE [LARGE SCALE GENOMIC DNA]</scope>
    <source>
        <strain evidence="13 14">1704B</strain>
    </source>
</reference>
<dbReference type="SUPFAM" id="SSF69593">
    <property type="entry name" value="Glycerol-3-phosphate (1)-acyltransferase"/>
    <property type="match status" value="1"/>
</dbReference>
<dbReference type="Pfam" id="PF13444">
    <property type="entry name" value="Acetyltransf_5"/>
    <property type="match status" value="1"/>
</dbReference>
<evidence type="ECO:0000256" key="4">
    <source>
        <dbReference type="ARBA" id="ARBA00023098"/>
    </source>
</evidence>
<dbReference type="BioCyc" id="PSYR629263:G11X0-3625-MONOMER"/>
<feature type="domain" description="Phospholipid/glycerol acyltransferase" evidence="12">
    <location>
        <begin position="324"/>
        <end position="435"/>
    </location>
</feature>
<sequence>MTQIARIRDNTSERRLQAERLIGARALQEAQALRFSVFSEEFNARLNGAEQGLDIDDYDVHCSHIGVRDLNTGRLVATTRLLDHKAANTLGRFYSEEEFSLHGLVNLQGPILELGRTCVDPTYRNGGTIAVLWSELAEVLNEGGYSYLMGCASIPMQDGGIQAHAIMQRLRERYLCNEHLRAEPKNPLPTLDIPSNVICEMPPLLKAYMRLGAKICGEPCWDEDFQVADVFILLKRDDLCPRYAPPLQGGRVMSRLRGYARVVRVLLVVALGLTIASAFAILERTRVGGSMERRQRWSRWFMARLTNALPFRVTVTGQLPTQPMLWVSNHVSWTDIALLGMLAPLSFLSKAEVRTWPVAGWLALKAGTLFIRRGSGDSRLIQKQMCNHLQQGNALLIFPEGTTTDGKSLRTFHGRLLSSAIDAGVPIQPVAIGYSRDGKPDPIAPFIGDDDLLSHLRRLFANEQSDVHIHLLTPIPTADQERAALAFKAQQAVQVALFGEPPAQPSEVVSRPARAA</sequence>
<comment type="catalytic activity">
    <reaction evidence="10">
        <text>a (3R)-hydroxyacyl-[ACP] + L-ornithine = a lyso-ornithine lipid + holo-[ACP] + H(+)</text>
        <dbReference type="Rhea" id="RHEA:20633"/>
        <dbReference type="Rhea" id="RHEA-COMP:9685"/>
        <dbReference type="Rhea" id="RHEA-COMP:9945"/>
        <dbReference type="ChEBI" id="CHEBI:15378"/>
        <dbReference type="ChEBI" id="CHEBI:46911"/>
        <dbReference type="ChEBI" id="CHEBI:64479"/>
        <dbReference type="ChEBI" id="CHEBI:78827"/>
        <dbReference type="ChEBI" id="CHEBI:138482"/>
        <dbReference type="EC" id="2.3.2.30"/>
    </reaction>
    <physiologicalReaction direction="left-to-right" evidence="10">
        <dbReference type="Rhea" id="RHEA:20634"/>
    </physiologicalReaction>
</comment>
<comment type="similarity">
    <text evidence="6">Belongs to the acetyltransferase family. OlsB subfamily.</text>
</comment>
<evidence type="ECO:0000256" key="11">
    <source>
        <dbReference type="SAM" id="Phobius"/>
    </source>
</evidence>
<keyword evidence="4" id="KW-0443">Lipid metabolism</keyword>
<gene>
    <name evidence="13" type="ORF">PSYPI_19788</name>
</gene>
<dbReference type="Gene3D" id="3.40.630.30">
    <property type="match status" value="1"/>
</dbReference>
<evidence type="ECO:0000256" key="3">
    <source>
        <dbReference type="ARBA" id="ARBA00022679"/>
    </source>
</evidence>
<dbReference type="InterPro" id="IPR016181">
    <property type="entry name" value="Acyl_CoA_acyltransferase"/>
</dbReference>
<evidence type="ECO:0000256" key="9">
    <source>
        <dbReference type="ARBA" id="ARBA00045724"/>
    </source>
</evidence>
<protein>
    <recommendedName>
        <fullName evidence="8">L-ornithine N(alpha)-acyltransferase</fullName>
        <ecNumber evidence="7">2.3.2.30</ecNumber>
    </recommendedName>
</protein>
<keyword evidence="2" id="KW-0444">Lipid biosynthesis</keyword>
<dbReference type="EC" id="2.3.2.30" evidence="7"/>
<keyword evidence="11" id="KW-0812">Transmembrane</keyword>
<accession>F3GBQ0</accession>
<keyword evidence="5" id="KW-0012">Acyltransferase</keyword>
<dbReference type="GO" id="GO:0043810">
    <property type="term" value="F:ornithine-acyl [acyl carrier protein] N-acyltransferase activity"/>
    <property type="evidence" value="ECO:0007669"/>
    <property type="project" value="UniProtKB-EC"/>
</dbReference>
<dbReference type="PANTHER" id="PTHR37323:SF1">
    <property type="entry name" value="L-ORNITHINE N(ALPHA)-ACYLTRANSFERASE"/>
    <property type="match status" value="1"/>
</dbReference>
<comment type="caution">
    <text evidence="13">The sequence shown here is derived from an EMBL/GenBank/DDBJ whole genome shotgun (WGS) entry which is preliminary data.</text>
</comment>
<comment type="pathway">
    <text evidence="1">Lipid metabolism.</text>
</comment>